<keyword evidence="1" id="KW-0812">Transmembrane</keyword>
<evidence type="ECO:0000256" key="1">
    <source>
        <dbReference type="SAM" id="Phobius"/>
    </source>
</evidence>
<proteinExistence type="predicted"/>
<dbReference type="Proteomes" id="UP000244193">
    <property type="component" value="Chromosome"/>
</dbReference>
<dbReference type="EMBL" id="CP028811">
    <property type="protein sequence ID" value="AWA30964.1"/>
    <property type="molecule type" value="Genomic_DNA"/>
</dbReference>
<feature type="transmembrane region" description="Helical" evidence="1">
    <location>
        <begin position="7"/>
        <end position="31"/>
    </location>
</feature>
<evidence type="ECO:0000313" key="2">
    <source>
        <dbReference type="EMBL" id="AWA30964.1"/>
    </source>
</evidence>
<keyword evidence="1" id="KW-0472">Membrane</keyword>
<feature type="transmembrane region" description="Helical" evidence="1">
    <location>
        <begin position="51"/>
        <end position="72"/>
    </location>
</feature>
<keyword evidence="3" id="KW-1185">Reference proteome</keyword>
<protein>
    <submittedName>
        <fullName evidence="2">Uncharacterized protein</fullName>
    </submittedName>
</protein>
<dbReference type="KEGG" id="fmg:HYN48_13240"/>
<accession>A0A2S0RH12</accession>
<evidence type="ECO:0000313" key="3">
    <source>
        <dbReference type="Proteomes" id="UP000244193"/>
    </source>
</evidence>
<sequence>MMLEDKIIGFCKFISKVILVAFTLFISYLYFIALSEKIERPNFKNLSNTEFVIFGFIILTLIFWNLVVFGILNSNKKNKITLNGPIAKNKNYS</sequence>
<organism evidence="2 3">
    <name type="scientific">Flavobacterium magnum</name>
    <dbReference type="NCBI Taxonomy" id="2162713"/>
    <lineage>
        <taxon>Bacteria</taxon>
        <taxon>Pseudomonadati</taxon>
        <taxon>Bacteroidota</taxon>
        <taxon>Flavobacteriia</taxon>
        <taxon>Flavobacteriales</taxon>
        <taxon>Flavobacteriaceae</taxon>
        <taxon>Flavobacterium</taxon>
    </lineage>
</organism>
<dbReference type="AlphaFoldDB" id="A0A2S0RH12"/>
<reference evidence="2 3" key="1">
    <citation type="submission" date="2018-04" db="EMBL/GenBank/DDBJ databases">
        <title>Genome sequencing of Flavobacterium sp. HYN0048.</title>
        <authorList>
            <person name="Yi H."/>
            <person name="Baek C."/>
        </authorList>
    </citation>
    <scope>NUCLEOTIDE SEQUENCE [LARGE SCALE GENOMIC DNA]</scope>
    <source>
        <strain evidence="2 3">HYN0048</strain>
    </source>
</reference>
<gene>
    <name evidence="2" type="ORF">HYN48_13240</name>
</gene>
<name>A0A2S0RH12_9FLAO</name>
<keyword evidence="1" id="KW-1133">Transmembrane helix</keyword>